<proteinExistence type="inferred from homology"/>
<evidence type="ECO:0000256" key="4">
    <source>
        <dbReference type="ARBA" id="ARBA00012458"/>
    </source>
</evidence>
<dbReference type="InterPro" id="IPR006390">
    <property type="entry name" value="DHP_synth_dom"/>
</dbReference>
<comment type="cofactor">
    <cofactor evidence="2 9">
        <name>Mg(2+)</name>
        <dbReference type="ChEBI" id="CHEBI:18420"/>
    </cofactor>
</comment>
<organism evidence="11 12">
    <name type="scientific">Chitinimonas viridis</name>
    <dbReference type="NCBI Taxonomy" id="664880"/>
    <lineage>
        <taxon>Bacteria</taxon>
        <taxon>Pseudomonadati</taxon>
        <taxon>Pseudomonadota</taxon>
        <taxon>Betaproteobacteria</taxon>
        <taxon>Neisseriales</taxon>
        <taxon>Chitinibacteraceae</taxon>
        <taxon>Chitinimonas</taxon>
    </lineage>
</organism>
<keyword evidence="5 9" id="KW-0808">Transferase</keyword>
<dbReference type="PANTHER" id="PTHR20941:SF1">
    <property type="entry name" value="FOLIC ACID SYNTHESIS PROTEIN FOL1"/>
    <property type="match status" value="1"/>
</dbReference>
<gene>
    <name evidence="11" type="primary">folP</name>
    <name evidence="11" type="ORF">QWZ03_07565</name>
</gene>
<evidence type="ECO:0000313" key="11">
    <source>
        <dbReference type="EMBL" id="MDN3576620.1"/>
    </source>
</evidence>
<comment type="similarity">
    <text evidence="9">Belongs to the DHPS family.</text>
</comment>
<reference evidence="11" key="2">
    <citation type="submission" date="2023-06" db="EMBL/GenBank/DDBJ databases">
        <authorList>
            <person name="Lucena T."/>
            <person name="Sun Q."/>
        </authorList>
    </citation>
    <scope>NUCLEOTIDE SEQUENCE</scope>
    <source>
        <strain evidence="11">CECT 7703</strain>
    </source>
</reference>
<keyword evidence="8 9" id="KW-0289">Folate biosynthesis</keyword>
<evidence type="ECO:0000256" key="6">
    <source>
        <dbReference type="ARBA" id="ARBA00022723"/>
    </source>
</evidence>
<comment type="caution">
    <text evidence="11">The sequence shown here is derived from an EMBL/GenBank/DDBJ whole genome shotgun (WGS) entry which is preliminary data.</text>
</comment>
<feature type="domain" description="Pterin-binding" evidence="10">
    <location>
        <begin position="17"/>
        <end position="269"/>
    </location>
</feature>
<dbReference type="Gene3D" id="3.20.20.20">
    <property type="entry name" value="Dihydropteroate synthase-like"/>
    <property type="match status" value="1"/>
</dbReference>
<keyword evidence="7 9" id="KW-0460">Magnesium</keyword>
<keyword evidence="12" id="KW-1185">Reference proteome</keyword>
<dbReference type="NCBIfam" id="TIGR01496">
    <property type="entry name" value="DHPS"/>
    <property type="match status" value="1"/>
</dbReference>
<comment type="function">
    <text evidence="9">Catalyzes the condensation of para-aminobenzoate (pABA) with 6-hydroxymethyl-7,8-dihydropterin diphosphate (DHPt-PP) to form 7,8-dihydropteroate (H2Pte), the immediate precursor of folate derivatives.</text>
</comment>
<dbReference type="GO" id="GO:0004156">
    <property type="term" value="F:dihydropteroate synthase activity"/>
    <property type="evidence" value="ECO:0007669"/>
    <property type="project" value="UniProtKB-EC"/>
</dbReference>
<evidence type="ECO:0000256" key="2">
    <source>
        <dbReference type="ARBA" id="ARBA00001946"/>
    </source>
</evidence>
<sequence>MSTLLHAGRFRLTLNRPLVMGIVNVTPDSFSDGGRYDALPAALAHARQLLDEGADILDIGGESTRPGAPQVGVEAELARVLPVLHELVQWQVPLSIDTRKTEVMRAALALGVDMVNDIAALEAPGALAAVADSAAAVCLMHKQGEPQSMQAEPQYQDVVQEVSDYLRQRRALALAAGMAPERIVLDPGFGFGKTLDHNIALFQALPTLVGLGSPLLVGVSRKSMLGRLLDDRPAAQRDAASVAAALLAAQAGAGVLRVHAVRDTVDALTIAVALAPNPGAQP</sequence>
<dbReference type="RefSeq" id="WP_290332154.1">
    <property type="nucleotide sequence ID" value="NZ_JAUFPU010000005.1"/>
</dbReference>
<dbReference type="PROSITE" id="PS00792">
    <property type="entry name" value="DHPS_1"/>
    <property type="match status" value="1"/>
</dbReference>
<accession>A0ABT8B4G9</accession>
<dbReference type="Pfam" id="PF00809">
    <property type="entry name" value="Pterin_bind"/>
    <property type="match status" value="1"/>
</dbReference>
<dbReference type="InterPro" id="IPR045031">
    <property type="entry name" value="DHP_synth-like"/>
</dbReference>
<evidence type="ECO:0000313" key="12">
    <source>
        <dbReference type="Proteomes" id="UP001180081"/>
    </source>
</evidence>
<evidence type="ECO:0000256" key="7">
    <source>
        <dbReference type="ARBA" id="ARBA00022842"/>
    </source>
</evidence>
<keyword evidence="6 9" id="KW-0479">Metal-binding</keyword>
<dbReference type="EC" id="2.5.1.15" evidence="4 9"/>
<name>A0ABT8B4G9_9NEIS</name>
<comment type="pathway">
    <text evidence="3 9">Cofactor biosynthesis; tetrahydrofolate biosynthesis; 7,8-dihydrofolate from 2-amino-4-hydroxy-6-hydroxymethyl-7,8-dihydropteridine diphosphate and 4-aminobenzoate: step 1/2.</text>
</comment>
<dbReference type="InterPro" id="IPR011005">
    <property type="entry name" value="Dihydropteroate_synth-like_sf"/>
</dbReference>
<dbReference type="SUPFAM" id="SSF51717">
    <property type="entry name" value="Dihydropteroate synthetase-like"/>
    <property type="match status" value="1"/>
</dbReference>
<evidence type="ECO:0000256" key="8">
    <source>
        <dbReference type="ARBA" id="ARBA00022909"/>
    </source>
</evidence>
<dbReference type="PROSITE" id="PS00793">
    <property type="entry name" value="DHPS_2"/>
    <property type="match status" value="1"/>
</dbReference>
<dbReference type="Proteomes" id="UP001180081">
    <property type="component" value="Unassembled WGS sequence"/>
</dbReference>
<dbReference type="InterPro" id="IPR000489">
    <property type="entry name" value="Pterin-binding_dom"/>
</dbReference>
<protein>
    <recommendedName>
        <fullName evidence="4 9">Dihydropteroate synthase</fullName>
        <shortName evidence="9">DHPS</shortName>
        <ecNumber evidence="4 9">2.5.1.15</ecNumber>
    </recommendedName>
    <alternativeName>
        <fullName evidence="9">Dihydropteroate pyrophosphorylase</fullName>
    </alternativeName>
</protein>
<evidence type="ECO:0000256" key="9">
    <source>
        <dbReference type="RuleBase" id="RU361205"/>
    </source>
</evidence>
<evidence type="ECO:0000259" key="10">
    <source>
        <dbReference type="PROSITE" id="PS50972"/>
    </source>
</evidence>
<reference evidence="11" key="1">
    <citation type="journal article" date="2014" name="Int. J. Syst. Evol. Microbiol.">
        <title>Complete genome of a new Firmicutes species belonging to the dominant human colonic microbiota ('Ruminococcus bicirculans') reveals two chromosomes and a selective capacity to utilize plant glucans.</title>
        <authorList>
            <consortium name="NISC Comparative Sequencing Program"/>
            <person name="Wegmann U."/>
            <person name="Louis P."/>
            <person name="Goesmann A."/>
            <person name="Henrissat B."/>
            <person name="Duncan S.H."/>
            <person name="Flint H.J."/>
        </authorList>
    </citation>
    <scope>NUCLEOTIDE SEQUENCE</scope>
    <source>
        <strain evidence="11">CECT 7703</strain>
    </source>
</reference>
<comment type="catalytic activity">
    <reaction evidence="1">
        <text>(7,8-dihydropterin-6-yl)methyl diphosphate + 4-aminobenzoate = 7,8-dihydropteroate + diphosphate</text>
        <dbReference type="Rhea" id="RHEA:19949"/>
        <dbReference type="ChEBI" id="CHEBI:17836"/>
        <dbReference type="ChEBI" id="CHEBI:17839"/>
        <dbReference type="ChEBI" id="CHEBI:33019"/>
        <dbReference type="ChEBI" id="CHEBI:72950"/>
        <dbReference type="EC" id="2.5.1.15"/>
    </reaction>
</comment>
<evidence type="ECO:0000256" key="3">
    <source>
        <dbReference type="ARBA" id="ARBA00004763"/>
    </source>
</evidence>
<dbReference type="PROSITE" id="PS50972">
    <property type="entry name" value="PTERIN_BINDING"/>
    <property type="match status" value="1"/>
</dbReference>
<dbReference type="EMBL" id="JAUFPU010000005">
    <property type="protein sequence ID" value="MDN3576620.1"/>
    <property type="molecule type" value="Genomic_DNA"/>
</dbReference>
<evidence type="ECO:0000256" key="1">
    <source>
        <dbReference type="ARBA" id="ARBA00000012"/>
    </source>
</evidence>
<dbReference type="PANTHER" id="PTHR20941">
    <property type="entry name" value="FOLATE SYNTHESIS PROTEINS"/>
    <property type="match status" value="1"/>
</dbReference>
<evidence type="ECO:0000256" key="5">
    <source>
        <dbReference type="ARBA" id="ARBA00022679"/>
    </source>
</evidence>
<dbReference type="CDD" id="cd00739">
    <property type="entry name" value="DHPS"/>
    <property type="match status" value="1"/>
</dbReference>